<evidence type="ECO:0000256" key="4">
    <source>
        <dbReference type="SAM" id="MobiDB-lite"/>
    </source>
</evidence>
<evidence type="ECO:0000313" key="8">
    <source>
        <dbReference type="Proteomes" id="UP000035548"/>
    </source>
</evidence>
<evidence type="ECO:0000313" key="7">
    <source>
        <dbReference type="EMBL" id="AKK10313.1"/>
    </source>
</evidence>
<feature type="region of interest" description="Disordered" evidence="4">
    <location>
        <begin position="35"/>
        <end position="127"/>
    </location>
</feature>
<dbReference type="Gene3D" id="2.120.10.10">
    <property type="match status" value="1"/>
</dbReference>
<dbReference type="CDD" id="cd00110">
    <property type="entry name" value="LamG"/>
    <property type="match status" value="1"/>
</dbReference>
<evidence type="ECO:0000256" key="3">
    <source>
        <dbReference type="ARBA" id="ARBA00012733"/>
    </source>
</evidence>
<name>A0A0G3HEC7_9CORY</name>
<dbReference type="GO" id="GO:0006689">
    <property type="term" value="P:ganglioside catabolic process"/>
    <property type="evidence" value="ECO:0007669"/>
    <property type="project" value="TreeGrafter"/>
</dbReference>
<dbReference type="Pfam" id="PF13088">
    <property type="entry name" value="BNR_2"/>
    <property type="match status" value="1"/>
</dbReference>
<feature type="compositionally biased region" description="Low complexity" evidence="4">
    <location>
        <begin position="92"/>
        <end position="114"/>
    </location>
</feature>
<dbReference type="GO" id="GO:0009313">
    <property type="term" value="P:oligosaccharide catabolic process"/>
    <property type="evidence" value="ECO:0007669"/>
    <property type="project" value="TreeGrafter"/>
</dbReference>
<dbReference type="SUPFAM" id="SSF49899">
    <property type="entry name" value="Concanavalin A-like lectins/glucanases"/>
    <property type="match status" value="1"/>
</dbReference>
<dbReference type="RefSeq" id="WP_052843967.1">
    <property type="nucleotide sequence ID" value="NZ_CP011546.1"/>
</dbReference>
<dbReference type="InterPro" id="IPR015919">
    <property type="entry name" value="Cadherin-like_sf"/>
</dbReference>
<dbReference type="InterPro" id="IPR036514">
    <property type="entry name" value="SGNH_hydro_sf"/>
</dbReference>
<dbReference type="STRING" id="1072256.CUTER_01485"/>
<dbReference type="GO" id="GO:0005737">
    <property type="term" value="C:cytoplasm"/>
    <property type="evidence" value="ECO:0007669"/>
    <property type="project" value="TreeGrafter"/>
</dbReference>
<feature type="region of interest" description="Disordered" evidence="4">
    <location>
        <begin position="1529"/>
        <end position="1593"/>
    </location>
</feature>
<dbReference type="Pfam" id="PF13385">
    <property type="entry name" value="Laminin_G_3"/>
    <property type="match status" value="1"/>
</dbReference>
<dbReference type="Gene3D" id="2.60.120.200">
    <property type="match status" value="1"/>
</dbReference>
<dbReference type="SUPFAM" id="SSF52266">
    <property type="entry name" value="SGNH hydrolase"/>
    <property type="match status" value="2"/>
</dbReference>
<dbReference type="GO" id="GO:0004308">
    <property type="term" value="F:exo-alpha-sialidase activity"/>
    <property type="evidence" value="ECO:0007669"/>
    <property type="project" value="UniProtKB-EC"/>
</dbReference>
<dbReference type="Pfam" id="PF05345">
    <property type="entry name" value="He_PIG"/>
    <property type="match status" value="1"/>
</dbReference>
<dbReference type="PANTHER" id="PTHR10628">
    <property type="entry name" value="SIALIDASE"/>
    <property type="match status" value="1"/>
</dbReference>
<dbReference type="EMBL" id="CP011546">
    <property type="protein sequence ID" value="AKK10313.1"/>
    <property type="molecule type" value="Genomic_DNA"/>
</dbReference>
<dbReference type="GO" id="GO:0016020">
    <property type="term" value="C:membrane"/>
    <property type="evidence" value="ECO:0007669"/>
    <property type="project" value="InterPro"/>
</dbReference>
<dbReference type="InterPro" id="IPR011040">
    <property type="entry name" value="Sialidase"/>
</dbReference>
<dbReference type="PANTHER" id="PTHR10628:SF30">
    <property type="entry name" value="EXO-ALPHA-SIALIDASE"/>
    <property type="match status" value="1"/>
</dbReference>
<dbReference type="Proteomes" id="UP000035548">
    <property type="component" value="Chromosome"/>
</dbReference>
<feature type="compositionally biased region" description="Low complexity" evidence="4">
    <location>
        <begin position="35"/>
        <end position="64"/>
    </location>
</feature>
<dbReference type="InterPro" id="IPR026856">
    <property type="entry name" value="Sialidase_fam"/>
</dbReference>
<dbReference type="InterPro" id="IPR001791">
    <property type="entry name" value="Laminin_G"/>
</dbReference>
<sequence length="1621" mass="172963">MSDVETMKNRLIASLATVTLLAGSGQIVAPALATAQDATGAAEPAPAAAVDAPAGEANPAAEAPAPAPEPAPEPAPAPTPAPAPAPEPPTPTTEAPAETSTPATTEAPEEPAVTSVPITITVAKPKPDGKPFDVGDTIRFHFEVTNSTDTARAFQPESSNLDNFAGCKWESIRPGEKKTCDFATHTVTAEDAAAGFFTPEITYKMFAETGYKGTTQTLDVTRGEQVKVTKVDAQIIEVTAEKPKDDEGYKANDEVAITAKVRNLNATDELKLSVDPTSDIKADKDLAPIAAGQEAELKDLKYTITEEDAETGSATPELVLTTAGGQSLKAKVTIAVTGHFDPAESFTPRNANPTLAPSLTDLNVIATSDGKNIFRIPALAVASNGDILASYDLRPKNGARQGGDSPNENWIVQRRSTDNGRTWGPQTVIAKGKMNPGREGFSDPSYVVDHETGTIFNFHVHSFDAGFNYGSPAYHLDESGRVKEDARSTMNLGVAESKDNGHTWTERDITAEALGDKAKDLVACFATSGAGTQKLNAPHQGRLLQQAVCSFKEKGHNYAAVTIYSDDHGKTWHSGNFASTTEGGNWAYDENKIVELSDGRLMLNSRPSGGTASGHRIVAISDDGGENWKDYRVQKDLLDPQNNAQVMRAFPTARPGTLRSKVLVFSNTRNSTVGFANRQPGTISLSFDDGATWPVSKQFRAARTGYTTMAIQPDGSIGVLYEPQTGGKDQIGYQNFTLSWVTDQLESEPGLKSTRGTLIDGAEAKLVLPLRGNDPTLADTIKVEGLPEGLRFDEKTMTIVGTPKVGNTDRKTYPLTVTFSEGDDGTGIPRAFTGTYQLVLNPEGATYGAQPAAVQASNLELADHKALLALLQKPEPLTWLFTGDSITHGVVHTNGLKRFTEYFEDYLHTDPLAGADRRHDVVLNTGVSSANTADQANPPGLRKYAGPWVADRKADVVFITFGMNDGRESAVAVDKYRANLQATIDEVRASGAIPVLMTQNFTTDPVKNKRLIEYVKTGRELAAENKVMIVDFAGWWEEQSDGALVMPAMMNDQLHPNQQGHLDWAQLILYQLGLLNDGSRLAQRETASAPSYGGARLALPQDKVDTTTLFGTSGVATPAVAQDLKGKKFDGTATKVESDKISAFAGASTANITTRFRTEPGLNTATEHVLINMADKDSKKKLTVGLHNNGIRVGLDQTGSKYAYFTVPNLKVTDGAFHTVSINFSQADFDLFVDGTKVATKSLNGYRFDPKFFGIDTVSVGGSLKDLTPTGTKNAPAFVDYVEFFSRELTDQEIAGIRNEAANKSVTPQLRALFHNTTPQMWAFLGGGTTRGTMAEMTAKNYVQAIEEVLRWESGNKDPMLRMKFVENAGVDGATAATLVDRYRSVVAEQKPAVVVIAPDVLAGGALVEKDPAAFKAQIAGLIDEASAAGSQVLLLTPPQLSEDAKPYAEALRELATEKNTSLVDAYAWLAEAAEINGAEKVTAEWFDGTGHMRAKGQLALAKFIMDTIGLMPENVKASEIWGLNYSGNGQPATGDAPGFATPSAGEQQDDGAEPGTQPDTPDTPQPGNKPGDQPNDEPGSQPDNDDGATASLSSVASTIGRTVVGWITMIIDAIRGLFGI</sequence>
<evidence type="ECO:0000256" key="1">
    <source>
        <dbReference type="ARBA" id="ARBA00000427"/>
    </source>
</evidence>
<dbReference type="EC" id="3.2.1.18" evidence="3"/>
<organism evidence="7 8">
    <name type="scientific">Corynebacterium uterequi</name>
    <dbReference type="NCBI Taxonomy" id="1072256"/>
    <lineage>
        <taxon>Bacteria</taxon>
        <taxon>Bacillati</taxon>
        <taxon>Actinomycetota</taxon>
        <taxon>Actinomycetes</taxon>
        <taxon>Mycobacteriales</taxon>
        <taxon>Corynebacteriaceae</taxon>
        <taxon>Corynebacterium</taxon>
    </lineage>
</organism>
<protein>
    <recommendedName>
        <fullName evidence="3">exo-alpha-sialidase</fullName>
        <ecNumber evidence="3">3.2.1.18</ecNumber>
    </recommendedName>
</protein>
<comment type="catalytic activity">
    <reaction evidence="1">
        <text>Hydrolysis of alpha-(2-&gt;3)-, alpha-(2-&gt;6)-, alpha-(2-&gt;8)- glycosidic linkages of terminal sialic acid residues in oligosaccharides, glycoproteins, glycolipids, colominic acid and synthetic substrates.</text>
        <dbReference type="EC" id="3.2.1.18"/>
    </reaction>
</comment>
<dbReference type="InterPro" id="IPR013320">
    <property type="entry name" value="ConA-like_dom_sf"/>
</dbReference>
<dbReference type="GO" id="GO:0005509">
    <property type="term" value="F:calcium ion binding"/>
    <property type="evidence" value="ECO:0007669"/>
    <property type="project" value="InterPro"/>
</dbReference>
<dbReference type="PATRIC" id="fig|1072256.5.peg.285"/>
<feature type="region of interest" description="Disordered" evidence="4">
    <location>
        <begin position="398"/>
        <end position="425"/>
    </location>
</feature>
<dbReference type="Pfam" id="PF13472">
    <property type="entry name" value="Lipase_GDSL_2"/>
    <property type="match status" value="1"/>
</dbReference>
<dbReference type="InterPro" id="IPR013783">
    <property type="entry name" value="Ig-like_fold"/>
</dbReference>
<dbReference type="InterPro" id="IPR013830">
    <property type="entry name" value="SGNH_hydro"/>
</dbReference>
<keyword evidence="8" id="KW-1185">Reference proteome</keyword>
<dbReference type="Gene3D" id="3.40.50.1110">
    <property type="entry name" value="SGNH hydrolase"/>
    <property type="match status" value="2"/>
</dbReference>
<dbReference type="InterPro" id="IPR036278">
    <property type="entry name" value="Sialidase_sf"/>
</dbReference>
<feature type="compositionally biased region" description="Pro residues" evidence="4">
    <location>
        <begin position="65"/>
        <end position="91"/>
    </location>
</feature>
<comment type="similarity">
    <text evidence="2">Belongs to the glycosyl hydrolase 33 family.</text>
</comment>
<reference evidence="7 8" key="1">
    <citation type="journal article" date="2015" name="Genome Announc.">
        <title>Virulence Factor Genes Detected in the Complete Genome Sequence of Corynebacterium uterequi DSM 45634, Isolated from the Uterus of a Maiden Mare.</title>
        <authorList>
            <person name="Ruckert C."/>
            <person name="Kriete M."/>
            <person name="Jaenicke S."/>
            <person name="Winkler A."/>
            <person name="Tauch A."/>
        </authorList>
    </citation>
    <scope>NUCLEOTIDE SEQUENCE [LARGE SCALE GENOMIC DNA]</scope>
    <source>
        <strain evidence="7 8">DSM 45634</strain>
    </source>
</reference>
<accession>A0A0G3HEC7</accession>
<dbReference type="KEGG" id="cut:CUTER_01485"/>
<feature type="domain" description="Sialidase" evidence="5">
    <location>
        <begin position="410"/>
        <end position="718"/>
    </location>
</feature>
<dbReference type="SUPFAM" id="SSF49313">
    <property type="entry name" value="Cadherin-like"/>
    <property type="match status" value="1"/>
</dbReference>
<evidence type="ECO:0000259" key="6">
    <source>
        <dbReference type="Pfam" id="PF13472"/>
    </source>
</evidence>
<dbReference type="CDD" id="cd15482">
    <property type="entry name" value="Sialidase_non-viral"/>
    <property type="match status" value="1"/>
</dbReference>
<feature type="domain" description="SGNH hydrolase-type esterase" evidence="6">
    <location>
        <begin position="882"/>
        <end position="1061"/>
    </location>
</feature>
<dbReference type="OrthoDB" id="7294637at2"/>
<dbReference type="SUPFAM" id="SSF50939">
    <property type="entry name" value="Sialidases"/>
    <property type="match status" value="1"/>
</dbReference>
<feature type="compositionally biased region" description="Low complexity" evidence="4">
    <location>
        <begin position="1555"/>
        <end position="1567"/>
    </location>
</feature>
<dbReference type="Gene3D" id="2.60.40.10">
    <property type="entry name" value="Immunoglobulins"/>
    <property type="match status" value="1"/>
</dbReference>
<reference evidence="8" key="2">
    <citation type="submission" date="2015-05" db="EMBL/GenBank/DDBJ databases">
        <title>Complete genome sequence of Corynebacterium uterequi DSM 45634, isolated from the uterus of a maiden mare.</title>
        <authorList>
            <person name="Ruckert C."/>
            <person name="Albersmeier A."/>
            <person name="Winkler A."/>
            <person name="Tauch A."/>
        </authorList>
    </citation>
    <scope>NUCLEOTIDE SEQUENCE [LARGE SCALE GENOMIC DNA]</scope>
    <source>
        <strain evidence="8">DSM 45634</strain>
    </source>
</reference>
<gene>
    <name evidence="7" type="ORF">CUTER_01485</name>
</gene>
<evidence type="ECO:0000259" key="5">
    <source>
        <dbReference type="Pfam" id="PF13088"/>
    </source>
</evidence>
<evidence type="ECO:0000256" key="2">
    <source>
        <dbReference type="ARBA" id="ARBA00009348"/>
    </source>
</evidence>
<proteinExistence type="inferred from homology"/>